<feature type="region of interest" description="Disordered" evidence="1">
    <location>
        <begin position="1"/>
        <end position="37"/>
    </location>
</feature>
<gene>
    <name evidence="2" type="ORF">CXG47_15140</name>
</gene>
<evidence type="ECO:0000313" key="2">
    <source>
        <dbReference type="EMBL" id="PLV13611.1"/>
    </source>
</evidence>
<sequence length="61" mass="6577">MDAARTMPGQGWPVIVSPRSADGMREPRRSRGRMQGHSVLVTFARKSDSPAGRNPGSQPTS</sequence>
<dbReference type="EMBL" id="PJCJ01000008">
    <property type="protein sequence ID" value="PLV13611.1"/>
    <property type="molecule type" value="Genomic_DNA"/>
</dbReference>
<dbReference type="Proteomes" id="UP000234744">
    <property type="component" value="Unassembled WGS sequence"/>
</dbReference>
<comment type="caution">
    <text evidence="2">The sequence shown here is derived from an EMBL/GenBank/DDBJ whole genome shotgun (WGS) entry which is preliminary data.</text>
</comment>
<evidence type="ECO:0000256" key="1">
    <source>
        <dbReference type="SAM" id="MobiDB-lite"/>
    </source>
</evidence>
<organism evidence="2 3">
    <name type="scientific">Pseudomonas plecoglossicida</name>
    <dbReference type="NCBI Taxonomy" id="70775"/>
    <lineage>
        <taxon>Bacteria</taxon>
        <taxon>Pseudomonadati</taxon>
        <taxon>Pseudomonadota</taxon>
        <taxon>Gammaproteobacteria</taxon>
        <taxon>Pseudomonadales</taxon>
        <taxon>Pseudomonadaceae</taxon>
        <taxon>Pseudomonas</taxon>
    </lineage>
</organism>
<name>A0ABX4U0B3_PSEDL</name>
<evidence type="ECO:0000313" key="3">
    <source>
        <dbReference type="Proteomes" id="UP000234744"/>
    </source>
</evidence>
<proteinExistence type="predicted"/>
<accession>A0ABX4U0B3</accession>
<reference evidence="2 3" key="1">
    <citation type="submission" date="2017-12" db="EMBL/GenBank/DDBJ databases">
        <title>Detection of the carbapenemase gene blaVIM-5 in members of the Pseudomonas putida group isolated from polluted Nigerian wetlands.</title>
        <authorList>
            <person name="Adelowo O."/>
            <person name="Vollmers J."/>
            <person name="Maeusezahl I."/>
            <person name="Kaster A.-K."/>
            <person name="Mueller J.A."/>
        </authorList>
    </citation>
    <scope>NUCLEOTIDE SEQUENCE [LARGE SCALE GENOMIC DNA]</scope>
    <source>
        <strain evidence="2 3">MR69</strain>
    </source>
</reference>
<keyword evidence="3" id="KW-1185">Reference proteome</keyword>
<protein>
    <submittedName>
        <fullName evidence="2">Uncharacterized protein</fullName>
    </submittedName>
</protein>